<reference evidence="4 5" key="1">
    <citation type="journal article" date="2019" name="Int. J. Syst. Evol. Microbiol.">
        <title>The Global Catalogue of Microorganisms (GCM) 10K type strain sequencing project: providing services to taxonomists for standard genome sequencing and annotation.</title>
        <authorList>
            <consortium name="The Broad Institute Genomics Platform"/>
            <consortium name="The Broad Institute Genome Sequencing Center for Infectious Disease"/>
            <person name="Wu L."/>
            <person name="Ma J."/>
        </authorList>
    </citation>
    <scope>NUCLEOTIDE SEQUENCE [LARGE SCALE GENOMIC DNA]</scope>
    <source>
        <strain evidence="4 5">JCM 16083</strain>
    </source>
</reference>
<dbReference type="RefSeq" id="WP_343785219.1">
    <property type="nucleotide sequence ID" value="NZ_BAAAFH010000003.1"/>
</dbReference>
<accession>A0ABN1MMW8</accession>
<name>A0ABN1MMW8_9FLAO</name>
<gene>
    <name evidence="4" type="ORF">GCM10009118_07270</name>
</gene>
<dbReference type="PANTHER" id="PTHR35089:SF1">
    <property type="entry name" value="CHAPERONE PROTEIN SKP"/>
    <property type="match status" value="1"/>
</dbReference>
<dbReference type="InterPro" id="IPR005632">
    <property type="entry name" value="Chaperone_Skp"/>
</dbReference>
<dbReference type="Pfam" id="PF03938">
    <property type="entry name" value="OmpH"/>
    <property type="match status" value="1"/>
</dbReference>
<feature type="coiled-coil region" evidence="3">
    <location>
        <begin position="96"/>
        <end position="135"/>
    </location>
</feature>
<dbReference type="InterPro" id="IPR024930">
    <property type="entry name" value="Skp_dom_sf"/>
</dbReference>
<protein>
    <submittedName>
        <fullName evidence="4">Uncharacterized protein</fullName>
    </submittedName>
</protein>
<dbReference type="EMBL" id="BAAAFH010000003">
    <property type="protein sequence ID" value="GAA0874319.1"/>
    <property type="molecule type" value="Genomic_DNA"/>
</dbReference>
<dbReference type="SUPFAM" id="SSF111384">
    <property type="entry name" value="OmpH-like"/>
    <property type="match status" value="1"/>
</dbReference>
<dbReference type="PROSITE" id="PS51257">
    <property type="entry name" value="PROKAR_LIPOPROTEIN"/>
    <property type="match status" value="1"/>
</dbReference>
<sequence>MLTKRLIYVVAVMLLVISCSESIQEDQGKIVFVQNKRLIAEFDMRLELLREVENKTAAEQELADSLNMMIEKLEIQLTNDNRLSSEEKNLVYEKEFRRYLKDKEAIDNRVANLEKEALELVIKRLNGYIEEYAKEKGYLMVLGANGEGTILYGEKSSDVTDELITYCNEKYSGK</sequence>
<keyword evidence="5" id="KW-1185">Reference proteome</keyword>
<evidence type="ECO:0000256" key="3">
    <source>
        <dbReference type="SAM" id="Coils"/>
    </source>
</evidence>
<evidence type="ECO:0000313" key="4">
    <source>
        <dbReference type="EMBL" id="GAA0874319.1"/>
    </source>
</evidence>
<comment type="caution">
    <text evidence="4">The sequence shown here is derived from an EMBL/GenBank/DDBJ whole genome shotgun (WGS) entry which is preliminary data.</text>
</comment>
<comment type="similarity">
    <text evidence="1">Belongs to the Skp family.</text>
</comment>
<organism evidence="4 5">
    <name type="scientific">Wandonia haliotis</name>
    <dbReference type="NCBI Taxonomy" id="574963"/>
    <lineage>
        <taxon>Bacteria</taxon>
        <taxon>Pseudomonadati</taxon>
        <taxon>Bacteroidota</taxon>
        <taxon>Flavobacteriia</taxon>
        <taxon>Flavobacteriales</taxon>
        <taxon>Crocinitomicaceae</taxon>
        <taxon>Wandonia</taxon>
    </lineage>
</organism>
<dbReference type="PANTHER" id="PTHR35089">
    <property type="entry name" value="CHAPERONE PROTEIN SKP"/>
    <property type="match status" value="1"/>
</dbReference>
<evidence type="ECO:0000313" key="5">
    <source>
        <dbReference type="Proteomes" id="UP001501126"/>
    </source>
</evidence>
<keyword evidence="2" id="KW-0732">Signal</keyword>
<evidence type="ECO:0000256" key="2">
    <source>
        <dbReference type="ARBA" id="ARBA00022729"/>
    </source>
</evidence>
<keyword evidence="3" id="KW-0175">Coiled coil</keyword>
<dbReference type="Gene3D" id="3.30.910.20">
    <property type="entry name" value="Skp domain"/>
    <property type="match status" value="1"/>
</dbReference>
<dbReference type="Proteomes" id="UP001501126">
    <property type="component" value="Unassembled WGS sequence"/>
</dbReference>
<dbReference type="SMART" id="SM00935">
    <property type="entry name" value="OmpH"/>
    <property type="match status" value="1"/>
</dbReference>
<evidence type="ECO:0000256" key="1">
    <source>
        <dbReference type="ARBA" id="ARBA00009091"/>
    </source>
</evidence>
<proteinExistence type="inferred from homology"/>